<evidence type="ECO:0000313" key="1">
    <source>
        <dbReference type="EMBL" id="KAF8896797.1"/>
    </source>
</evidence>
<evidence type="ECO:0000313" key="2">
    <source>
        <dbReference type="Proteomes" id="UP000724874"/>
    </source>
</evidence>
<accession>A0A9P5NMM7</accession>
<organism evidence="1 2">
    <name type="scientific">Gymnopilus junonius</name>
    <name type="common">Spectacular rustgill mushroom</name>
    <name type="synonym">Gymnopilus spectabilis subsp. junonius</name>
    <dbReference type="NCBI Taxonomy" id="109634"/>
    <lineage>
        <taxon>Eukaryota</taxon>
        <taxon>Fungi</taxon>
        <taxon>Dikarya</taxon>
        <taxon>Basidiomycota</taxon>
        <taxon>Agaricomycotina</taxon>
        <taxon>Agaricomycetes</taxon>
        <taxon>Agaricomycetidae</taxon>
        <taxon>Agaricales</taxon>
        <taxon>Agaricineae</taxon>
        <taxon>Hymenogastraceae</taxon>
        <taxon>Gymnopilus</taxon>
    </lineage>
</organism>
<dbReference type="AlphaFoldDB" id="A0A9P5NMM7"/>
<dbReference type="OrthoDB" id="3038402at2759"/>
<sequence length="357" mass="39745">MALILDRTPTSSPISNLPSDILWRIFYLNAVMDPKSDNDIPALHTLRHTSQVCGLWRTLSLGSPSLWARVINLGYLEQSQEWRDEVVGRTGQADLDIIATHTSMVFSTKCFVSTFVKKHWPRIRSLNVKMFSVDPPSDIKNWNDIAHRPSGLRHLTIQAPPTIIFGFLDSISLVQFPLLENLEICEIHSFKHLEDTDYDSFPPASLPRLRRLKITSPLQVNGTLHFLEKVVPAEDCVLDFAGSTSDDSATQQLAVDIIPRVLPKYLVCAAGVQDYSNNTAHAILTNKCIGFSSSNTSTFPWGAIDPDSFSFRLQESDVSIIPELPIMLSPPSSPASHPAARKNSQFVTPNFTSTVHL</sequence>
<name>A0A9P5NMM7_GYMJU</name>
<reference evidence="1" key="1">
    <citation type="submission" date="2020-11" db="EMBL/GenBank/DDBJ databases">
        <authorList>
            <consortium name="DOE Joint Genome Institute"/>
            <person name="Ahrendt S."/>
            <person name="Riley R."/>
            <person name="Andreopoulos W."/>
            <person name="LaButti K."/>
            <person name="Pangilinan J."/>
            <person name="Ruiz-duenas F.J."/>
            <person name="Barrasa J.M."/>
            <person name="Sanchez-Garcia M."/>
            <person name="Camarero S."/>
            <person name="Miyauchi S."/>
            <person name="Serrano A."/>
            <person name="Linde D."/>
            <person name="Babiker R."/>
            <person name="Drula E."/>
            <person name="Ayuso-Fernandez I."/>
            <person name="Pacheco R."/>
            <person name="Padilla G."/>
            <person name="Ferreira P."/>
            <person name="Barriuso J."/>
            <person name="Kellner H."/>
            <person name="Castanera R."/>
            <person name="Alfaro M."/>
            <person name="Ramirez L."/>
            <person name="Pisabarro A.G."/>
            <person name="Kuo A."/>
            <person name="Tritt A."/>
            <person name="Lipzen A."/>
            <person name="He G."/>
            <person name="Yan M."/>
            <person name="Ng V."/>
            <person name="Cullen D."/>
            <person name="Martin F."/>
            <person name="Rosso M.-N."/>
            <person name="Henrissat B."/>
            <person name="Hibbett D."/>
            <person name="Martinez A.T."/>
            <person name="Grigoriev I.V."/>
        </authorList>
    </citation>
    <scope>NUCLEOTIDE SEQUENCE</scope>
    <source>
        <strain evidence="1">AH 44721</strain>
    </source>
</reference>
<gene>
    <name evidence="1" type="ORF">CPB84DRAFT_1212697</name>
</gene>
<dbReference type="EMBL" id="JADNYJ010000059">
    <property type="protein sequence ID" value="KAF8896797.1"/>
    <property type="molecule type" value="Genomic_DNA"/>
</dbReference>
<dbReference type="Gene3D" id="1.20.1280.50">
    <property type="match status" value="1"/>
</dbReference>
<keyword evidence="2" id="KW-1185">Reference proteome</keyword>
<protein>
    <recommendedName>
        <fullName evidence="3">F-box domain-containing protein</fullName>
    </recommendedName>
</protein>
<evidence type="ECO:0008006" key="3">
    <source>
        <dbReference type="Google" id="ProtNLM"/>
    </source>
</evidence>
<comment type="caution">
    <text evidence="1">The sequence shown here is derived from an EMBL/GenBank/DDBJ whole genome shotgun (WGS) entry which is preliminary data.</text>
</comment>
<dbReference type="Proteomes" id="UP000724874">
    <property type="component" value="Unassembled WGS sequence"/>
</dbReference>
<proteinExistence type="predicted"/>